<evidence type="ECO:0000313" key="3">
    <source>
        <dbReference type="Proteomes" id="UP000217311"/>
    </source>
</evidence>
<evidence type="ECO:0000313" key="2">
    <source>
        <dbReference type="EMBL" id="AWC68677.1"/>
    </source>
</evidence>
<proteinExistence type="predicted"/>
<dbReference type="AlphaFoldDB" id="A0A2S1B7N2"/>
<dbReference type="Proteomes" id="UP000217311">
    <property type="component" value="Chromosome"/>
</dbReference>
<gene>
    <name evidence="2" type="ORF">CA606_20335</name>
</gene>
<name>A0A2S1B7N2_CAUVI</name>
<feature type="region of interest" description="Disordered" evidence="1">
    <location>
        <begin position="1"/>
        <end position="25"/>
    </location>
</feature>
<protein>
    <submittedName>
        <fullName evidence="2">Uncharacterized protein</fullName>
    </submittedName>
</protein>
<sequence length="80" mass="8537">MCPGDGLRPPDASQRPPLQRASGRRLPLCPLVLREAAPTLTGLVRPGLQPKHPISPANAGAQIHPGRFGWARHTALPALR</sequence>
<reference evidence="3" key="1">
    <citation type="submission" date="2017-09" db="EMBL/GenBank/DDBJ databases">
        <title>Genome evolution observed in wild isolates of Caulobacter crescentus.</title>
        <authorList>
            <person name="Ely B."/>
            <person name="Wilson K."/>
            <person name="Scott D."/>
        </authorList>
    </citation>
    <scope>NUCLEOTIDE SEQUENCE [LARGE SCALE GENOMIC DNA]</scope>
    <source>
        <strain evidence="3">CB13b1a</strain>
    </source>
</reference>
<evidence type="ECO:0000256" key="1">
    <source>
        <dbReference type="SAM" id="MobiDB-lite"/>
    </source>
</evidence>
<accession>A0A2S1B7N2</accession>
<dbReference type="EMBL" id="CP023315">
    <property type="protein sequence ID" value="AWC68677.1"/>
    <property type="molecule type" value="Genomic_DNA"/>
</dbReference>
<organism evidence="2 3">
    <name type="scientific">Caulobacter vibrioides</name>
    <name type="common">Caulobacter crescentus</name>
    <dbReference type="NCBI Taxonomy" id="155892"/>
    <lineage>
        <taxon>Bacteria</taxon>
        <taxon>Pseudomonadati</taxon>
        <taxon>Pseudomonadota</taxon>
        <taxon>Alphaproteobacteria</taxon>
        <taxon>Caulobacterales</taxon>
        <taxon>Caulobacteraceae</taxon>
        <taxon>Caulobacter</taxon>
    </lineage>
</organism>